<dbReference type="InterPro" id="IPR043167">
    <property type="entry name" value="LpxI_C_sf"/>
</dbReference>
<dbReference type="PANTHER" id="PTHR39962">
    <property type="entry name" value="BLL4848 PROTEIN"/>
    <property type="match status" value="1"/>
</dbReference>
<dbReference type="Gene3D" id="3.40.50.20">
    <property type="match status" value="1"/>
</dbReference>
<evidence type="ECO:0000313" key="4">
    <source>
        <dbReference type="Proteomes" id="UP000546464"/>
    </source>
</evidence>
<gene>
    <name evidence="3" type="primary">lpxI</name>
    <name evidence="3" type="ORF">H5P28_04695</name>
</gene>
<dbReference type="Pfam" id="PF06230">
    <property type="entry name" value="LpxI_C"/>
    <property type="match status" value="1"/>
</dbReference>
<name>A0A842HDD4_9BACT</name>
<evidence type="ECO:0000259" key="1">
    <source>
        <dbReference type="Pfam" id="PF06230"/>
    </source>
</evidence>
<dbReference type="InterPro" id="IPR041255">
    <property type="entry name" value="LpxI_N"/>
</dbReference>
<dbReference type="EC" id="3.6.1.54" evidence="3"/>
<dbReference type="RefSeq" id="WP_185674560.1">
    <property type="nucleotide sequence ID" value="NZ_JACHVB010000014.1"/>
</dbReference>
<dbReference type="PANTHER" id="PTHR39962:SF1">
    <property type="entry name" value="LPXI FAMILY PROTEIN"/>
    <property type="match status" value="1"/>
</dbReference>
<dbReference type="AlphaFoldDB" id="A0A842HDD4"/>
<proteinExistence type="predicted"/>
<keyword evidence="4" id="KW-1185">Reference proteome</keyword>
<reference evidence="3 4" key="1">
    <citation type="submission" date="2020-07" db="EMBL/GenBank/DDBJ databases">
        <authorList>
            <person name="Feng X."/>
        </authorList>
    </citation>
    <scope>NUCLEOTIDE SEQUENCE [LARGE SCALE GENOMIC DNA]</scope>
    <source>
        <strain evidence="3 4">JCM31066</strain>
    </source>
</reference>
<evidence type="ECO:0000259" key="2">
    <source>
        <dbReference type="Pfam" id="PF17930"/>
    </source>
</evidence>
<evidence type="ECO:0000313" key="3">
    <source>
        <dbReference type="EMBL" id="MBC2593554.1"/>
    </source>
</evidence>
<keyword evidence="3" id="KW-0378">Hydrolase</keyword>
<feature type="domain" description="LpxI C-terminal" evidence="1">
    <location>
        <begin position="154"/>
        <end position="280"/>
    </location>
</feature>
<protein>
    <submittedName>
        <fullName evidence="3">UDP-2,3-diacylglucosamine diphosphatase LpxI</fullName>
        <ecNumber evidence="3">3.6.1.54</ecNumber>
    </submittedName>
</protein>
<dbReference type="Pfam" id="PF17930">
    <property type="entry name" value="LpxI_N"/>
    <property type="match status" value="1"/>
</dbReference>
<dbReference type="Gene3D" id="3.40.140.80">
    <property type="match status" value="1"/>
</dbReference>
<accession>A0A842HDD4</accession>
<comment type="caution">
    <text evidence="3">The sequence shown here is derived from an EMBL/GenBank/DDBJ whole genome shotgun (WGS) entry which is preliminary data.</text>
</comment>
<dbReference type="GO" id="GO:0016787">
    <property type="term" value="F:hydrolase activity"/>
    <property type="evidence" value="ECO:0007669"/>
    <property type="project" value="UniProtKB-KW"/>
</dbReference>
<organism evidence="3 4">
    <name type="scientific">Ruficoccus amylovorans</name>
    <dbReference type="NCBI Taxonomy" id="1804625"/>
    <lineage>
        <taxon>Bacteria</taxon>
        <taxon>Pseudomonadati</taxon>
        <taxon>Verrucomicrobiota</taxon>
        <taxon>Opitutia</taxon>
        <taxon>Puniceicoccales</taxon>
        <taxon>Cerasicoccaceae</taxon>
        <taxon>Ruficoccus</taxon>
    </lineage>
</organism>
<sequence>MSTTNSSPFLPADFDPAQPLAIIAGKGRYPVLLAEKARAAGVPLRLVAFHGETSVDFYDSFPEADRSMIKVGQVGHMLKALKRHGARYAVMAGQITPRRLFKGLHPDLKAVAILASLKERNAESIFGALAAEIGKIGVCQLDARAFLEDQLADEGVMTGGRDRIDPQTLAHGIRIAKEVARLDIGQGVVVSRGTVLAVEGFEGTDQMLARAGTFEARDPLFVKTVKPAQDYRFDVPVFGLKTLESLASANIRHAAVEADNTIILDKPAVLEEARRLKIQLTGYRA</sequence>
<dbReference type="InterPro" id="IPR053174">
    <property type="entry name" value="LpxI"/>
</dbReference>
<dbReference type="Proteomes" id="UP000546464">
    <property type="component" value="Unassembled WGS sequence"/>
</dbReference>
<dbReference type="EMBL" id="JACHVB010000014">
    <property type="protein sequence ID" value="MBC2593554.1"/>
    <property type="molecule type" value="Genomic_DNA"/>
</dbReference>
<dbReference type="InterPro" id="IPR010415">
    <property type="entry name" value="LpxI_C"/>
</dbReference>
<feature type="domain" description="LpxI N-terminal" evidence="2">
    <location>
        <begin position="20"/>
        <end position="149"/>
    </location>
</feature>